<evidence type="ECO:0000313" key="2">
    <source>
        <dbReference type="EMBL" id="MDQ0316954.1"/>
    </source>
</evidence>
<feature type="domain" description="KaiB" evidence="1">
    <location>
        <begin position="15"/>
        <end position="95"/>
    </location>
</feature>
<proteinExistence type="predicted"/>
<dbReference type="RefSeq" id="WP_306886850.1">
    <property type="nucleotide sequence ID" value="NZ_JAUSUL010000004.1"/>
</dbReference>
<sequence>MSINPPAAESPAVLYLFVAGSHPTSLRAREVLAETLQEQNIAIETRVVDVFEDAKTAVAAGAIATPSLLAADGDRRLWLIGDLVDRDALRSFLTSFLEGAGHVASGENADGLDRLR</sequence>
<accession>A0AAE3VRE6</accession>
<gene>
    <name evidence="2" type="ORF">J2S73_003431</name>
</gene>
<dbReference type="InterPro" id="IPR011649">
    <property type="entry name" value="KaiB_domain"/>
</dbReference>
<dbReference type="SMART" id="SM01248">
    <property type="entry name" value="KaiB"/>
    <property type="match status" value="1"/>
</dbReference>
<keyword evidence="3" id="KW-1185">Reference proteome</keyword>
<dbReference type="GO" id="GO:0048511">
    <property type="term" value="P:rhythmic process"/>
    <property type="evidence" value="ECO:0007669"/>
    <property type="project" value="InterPro"/>
</dbReference>
<dbReference type="InterPro" id="IPR036249">
    <property type="entry name" value="Thioredoxin-like_sf"/>
</dbReference>
<dbReference type="Gene3D" id="3.40.30.10">
    <property type="entry name" value="Glutaredoxin"/>
    <property type="match status" value="1"/>
</dbReference>
<dbReference type="AlphaFoldDB" id="A0AAE3VRE6"/>
<evidence type="ECO:0000259" key="1">
    <source>
        <dbReference type="SMART" id="SM01248"/>
    </source>
</evidence>
<organism evidence="2 3">
    <name type="scientific">Amorphus orientalis</name>
    <dbReference type="NCBI Taxonomy" id="649198"/>
    <lineage>
        <taxon>Bacteria</taxon>
        <taxon>Pseudomonadati</taxon>
        <taxon>Pseudomonadota</taxon>
        <taxon>Alphaproteobacteria</taxon>
        <taxon>Hyphomicrobiales</taxon>
        <taxon>Amorphaceae</taxon>
        <taxon>Amorphus</taxon>
    </lineage>
</organism>
<evidence type="ECO:0000313" key="3">
    <source>
        <dbReference type="Proteomes" id="UP001229244"/>
    </source>
</evidence>
<reference evidence="2" key="1">
    <citation type="submission" date="2023-07" db="EMBL/GenBank/DDBJ databases">
        <title>Genomic Encyclopedia of Type Strains, Phase IV (KMG-IV): sequencing the most valuable type-strain genomes for metagenomic binning, comparative biology and taxonomic classification.</title>
        <authorList>
            <person name="Goeker M."/>
        </authorList>
    </citation>
    <scope>NUCLEOTIDE SEQUENCE</scope>
    <source>
        <strain evidence="2">DSM 21202</strain>
    </source>
</reference>
<dbReference type="SUPFAM" id="SSF52833">
    <property type="entry name" value="Thioredoxin-like"/>
    <property type="match status" value="1"/>
</dbReference>
<dbReference type="EMBL" id="JAUSUL010000004">
    <property type="protein sequence ID" value="MDQ0316954.1"/>
    <property type="molecule type" value="Genomic_DNA"/>
</dbReference>
<protein>
    <recommendedName>
        <fullName evidence="1">KaiB domain-containing protein</fullName>
    </recommendedName>
</protein>
<name>A0AAE3VRE6_9HYPH</name>
<dbReference type="Proteomes" id="UP001229244">
    <property type="component" value="Unassembled WGS sequence"/>
</dbReference>
<comment type="caution">
    <text evidence="2">The sequence shown here is derived from an EMBL/GenBank/DDBJ whole genome shotgun (WGS) entry which is preliminary data.</text>
</comment>